<evidence type="ECO:0000259" key="7">
    <source>
        <dbReference type="PROSITE" id="PS50850"/>
    </source>
</evidence>
<feature type="transmembrane region" description="Helical" evidence="6">
    <location>
        <begin position="158"/>
        <end position="181"/>
    </location>
</feature>
<organism evidence="8 9">
    <name type="scientific">Propionibacterium australiense</name>
    <dbReference type="NCBI Taxonomy" id="119981"/>
    <lineage>
        <taxon>Bacteria</taxon>
        <taxon>Bacillati</taxon>
        <taxon>Actinomycetota</taxon>
        <taxon>Actinomycetes</taxon>
        <taxon>Propionibacteriales</taxon>
        <taxon>Propionibacteriaceae</taxon>
        <taxon>Propionibacterium</taxon>
    </lineage>
</organism>
<dbReference type="FunFam" id="1.20.1250.20:FF:000018">
    <property type="entry name" value="MFS transporter permease"/>
    <property type="match status" value="1"/>
</dbReference>
<dbReference type="OrthoDB" id="9773957at2"/>
<accession>A0A8B3FLE8</accession>
<feature type="transmembrane region" description="Helical" evidence="6">
    <location>
        <begin position="345"/>
        <end position="369"/>
    </location>
</feature>
<keyword evidence="5 6" id="KW-0472">Membrane</keyword>
<proteinExistence type="predicted"/>
<evidence type="ECO:0000256" key="4">
    <source>
        <dbReference type="ARBA" id="ARBA00022989"/>
    </source>
</evidence>
<dbReference type="CDD" id="cd17319">
    <property type="entry name" value="MFS_ExuT_GudP_like"/>
    <property type="match status" value="1"/>
</dbReference>
<feature type="transmembrane region" description="Helical" evidence="6">
    <location>
        <begin position="90"/>
        <end position="114"/>
    </location>
</feature>
<keyword evidence="2" id="KW-0813">Transport</keyword>
<dbReference type="PANTHER" id="PTHR43791">
    <property type="entry name" value="PERMEASE-RELATED"/>
    <property type="match status" value="1"/>
</dbReference>
<dbReference type="PROSITE" id="PS50850">
    <property type="entry name" value="MFS"/>
    <property type="match status" value="1"/>
</dbReference>
<dbReference type="AlphaFoldDB" id="A0A8B3FLE8"/>
<sequence length="429" mass="46453">MPFLLLMYVIAFIDRTNLGWAQQEWEANYGISTAAYTFGATLFFVGYAVFEVPSNLIMHKVGARWWMTRIMITWGIVAASFMFVQGPKTFYALRFLLGVAEAGFFPGVMLYLTYWYPAARRAWATGLFYMGLPIANMFGNPLSGSLLELHGVLGMDGIHWMFLVEGGLAVVVGLICPLVLVDRPSKASWLTEKEQHDLTLQIELEEAAKQKAKPISWGRALADPRILYFCLIYFCIQASVYGLTFFLPKQVTSMTGTSAGFKASLVTAIPWIVALIGVLIIPKLADRRQNHGLLSGLMLAFSGMGIMGSALFLHQPAPALALLSIAAVGFTCAQPIFWQLPTRYLSGAALAGATGLVNAVGNLGGWAAPLLRTWATQSAFGTADNPNEAAGLVVLGMAGIIGVLLVVGLNFFKKSAEERAALSLQSGES</sequence>
<evidence type="ECO:0000256" key="1">
    <source>
        <dbReference type="ARBA" id="ARBA00004651"/>
    </source>
</evidence>
<comment type="caution">
    <text evidence="8">The sequence shown here is derived from an EMBL/GenBank/DDBJ whole genome shotgun (WGS) entry which is preliminary data.</text>
</comment>
<name>A0A8B3FLE8_9ACTN</name>
<dbReference type="PANTHER" id="PTHR43791:SF30">
    <property type="entry name" value="INNER MEMBRANE TRANSPORT PROTEIN RHMT"/>
    <property type="match status" value="1"/>
</dbReference>
<keyword evidence="3 6" id="KW-0812">Transmembrane</keyword>
<reference evidence="8 9" key="1">
    <citation type="submission" date="2018-10" db="EMBL/GenBank/DDBJ databases">
        <title>Propionibacterium australiense Genome Sequencing and Assembly.</title>
        <authorList>
            <person name="Bernier A.-M."/>
            <person name="Bernard K."/>
        </authorList>
    </citation>
    <scope>NUCLEOTIDE SEQUENCE [LARGE SCALE GENOMIC DNA]</scope>
    <source>
        <strain evidence="8 9">NML98A078</strain>
    </source>
</reference>
<dbReference type="InterPro" id="IPR036259">
    <property type="entry name" value="MFS_trans_sf"/>
</dbReference>
<feature type="transmembrane region" description="Helical" evidence="6">
    <location>
        <begin position="259"/>
        <end position="281"/>
    </location>
</feature>
<dbReference type="SUPFAM" id="SSF103473">
    <property type="entry name" value="MFS general substrate transporter"/>
    <property type="match status" value="1"/>
</dbReference>
<evidence type="ECO:0000256" key="5">
    <source>
        <dbReference type="ARBA" id="ARBA00023136"/>
    </source>
</evidence>
<evidence type="ECO:0000256" key="3">
    <source>
        <dbReference type="ARBA" id="ARBA00022692"/>
    </source>
</evidence>
<evidence type="ECO:0000256" key="2">
    <source>
        <dbReference type="ARBA" id="ARBA00022448"/>
    </source>
</evidence>
<evidence type="ECO:0000313" key="8">
    <source>
        <dbReference type="EMBL" id="RLP09135.1"/>
    </source>
</evidence>
<evidence type="ECO:0000313" key="9">
    <source>
        <dbReference type="Proteomes" id="UP000279336"/>
    </source>
</evidence>
<dbReference type="EMBL" id="RCIW01000011">
    <property type="protein sequence ID" value="RLP09135.1"/>
    <property type="molecule type" value="Genomic_DNA"/>
</dbReference>
<feature type="transmembrane region" description="Helical" evidence="6">
    <location>
        <begin position="293"/>
        <end position="313"/>
    </location>
</feature>
<feature type="transmembrane region" description="Helical" evidence="6">
    <location>
        <begin position="389"/>
        <end position="412"/>
    </location>
</feature>
<feature type="transmembrane region" description="Helical" evidence="6">
    <location>
        <begin position="31"/>
        <end position="50"/>
    </location>
</feature>
<feature type="domain" description="Major facilitator superfamily (MFS) profile" evidence="7">
    <location>
        <begin position="1"/>
        <end position="414"/>
    </location>
</feature>
<feature type="transmembrane region" description="Helical" evidence="6">
    <location>
        <begin position="62"/>
        <end position="84"/>
    </location>
</feature>
<dbReference type="Gene3D" id="1.20.1250.20">
    <property type="entry name" value="MFS general substrate transporter like domains"/>
    <property type="match status" value="2"/>
</dbReference>
<dbReference type="InterPro" id="IPR011701">
    <property type="entry name" value="MFS"/>
</dbReference>
<keyword evidence="4 6" id="KW-1133">Transmembrane helix</keyword>
<dbReference type="Pfam" id="PF07690">
    <property type="entry name" value="MFS_1"/>
    <property type="match status" value="1"/>
</dbReference>
<protein>
    <submittedName>
        <fullName evidence="8">MFS transporter</fullName>
    </submittedName>
</protein>
<feature type="transmembrane region" description="Helical" evidence="6">
    <location>
        <begin position="319"/>
        <end position="338"/>
    </location>
</feature>
<feature type="transmembrane region" description="Helical" evidence="6">
    <location>
        <begin position="226"/>
        <end position="247"/>
    </location>
</feature>
<dbReference type="Proteomes" id="UP000279336">
    <property type="component" value="Unassembled WGS sequence"/>
</dbReference>
<feature type="transmembrane region" description="Helical" evidence="6">
    <location>
        <begin position="121"/>
        <end position="138"/>
    </location>
</feature>
<dbReference type="GO" id="GO:0005886">
    <property type="term" value="C:plasma membrane"/>
    <property type="evidence" value="ECO:0007669"/>
    <property type="project" value="UniProtKB-SubCell"/>
</dbReference>
<gene>
    <name evidence="8" type="ORF">D7U36_08175</name>
</gene>
<dbReference type="InterPro" id="IPR020846">
    <property type="entry name" value="MFS_dom"/>
</dbReference>
<dbReference type="GO" id="GO:0022857">
    <property type="term" value="F:transmembrane transporter activity"/>
    <property type="evidence" value="ECO:0007669"/>
    <property type="project" value="InterPro"/>
</dbReference>
<evidence type="ECO:0000256" key="6">
    <source>
        <dbReference type="SAM" id="Phobius"/>
    </source>
</evidence>
<comment type="subcellular location">
    <subcellularLocation>
        <location evidence="1">Cell membrane</location>
        <topology evidence="1">Multi-pass membrane protein</topology>
    </subcellularLocation>
</comment>